<sequence>MSTPPSPSLSPLQQLRTGRMPRRLVQLYAGLALYGFSMAMVLRADLGLDPWDVLHQGLAEQLGWSFGTVVIVVGALVLLLWVPLRQWPGLGTVSNVVVIGLTVDAGLAVLPPVESLPLRVGLLLGGVVLNGLAGATYLASEFGAGPRDGLMTGLVARTGRSVRLVRTCLEVTVLGVGLLLGGTVGIGTVLYAVAIGPLVQLFLPLVAVRRRAADREAQPA</sequence>
<dbReference type="EMBL" id="JBAPLV010000002">
    <property type="protein sequence ID" value="MEI4277473.1"/>
    <property type="molecule type" value="Genomic_DNA"/>
</dbReference>
<proteinExistence type="predicted"/>
<feature type="transmembrane region" description="Helical" evidence="1">
    <location>
        <begin position="62"/>
        <end position="82"/>
    </location>
</feature>
<keyword evidence="1" id="KW-0812">Transmembrane</keyword>
<keyword evidence="1" id="KW-1133">Transmembrane helix</keyword>
<gene>
    <name evidence="2" type="ORF">UXQ13_03255</name>
</gene>
<reference evidence="2 3" key="1">
    <citation type="submission" date="2024-03" db="EMBL/GenBank/DDBJ databases">
        <title>Draft genome sequence of Klenkia terrae.</title>
        <authorList>
            <person name="Duangmal K."/>
            <person name="Chantavorakit T."/>
        </authorList>
    </citation>
    <scope>NUCLEOTIDE SEQUENCE [LARGE SCALE GENOMIC DNA]</scope>
    <source>
        <strain evidence="2 3">JCM 17786</strain>
    </source>
</reference>
<organism evidence="2 3">
    <name type="scientific">Klenkia terrae</name>
    <dbReference type="NCBI Taxonomy" id="1052259"/>
    <lineage>
        <taxon>Bacteria</taxon>
        <taxon>Bacillati</taxon>
        <taxon>Actinomycetota</taxon>
        <taxon>Actinomycetes</taxon>
        <taxon>Geodermatophilales</taxon>
        <taxon>Geodermatophilaceae</taxon>
        <taxon>Klenkia</taxon>
    </lineage>
</organism>
<keyword evidence="3" id="KW-1185">Reference proteome</keyword>
<evidence type="ECO:0000313" key="2">
    <source>
        <dbReference type="EMBL" id="MEI4277473.1"/>
    </source>
</evidence>
<name>A0ABU8E1E9_9ACTN</name>
<feature type="transmembrane region" description="Helical" evidence="1">
    <location>
        <begin position="24"/>
        <end position="42"/>
    </location>
</feature>
<feature type="transmembrane region" description="Helical" evidence="1">
    <location>
        <begin position="122"/>
        <end position="143"/>
    </location>
</feature>
<dbReference type="InterPro" id="IPR038750">
    <property type="entry name" value="YczE/YyaS-like"/>
</dbReference>
<dbReference type="Proteomes" id="UP001373496">
    <property type="component" value="Unassembled WGS sequence"/>
</dbReference>
<feature type="transmembrane region" description="Helical" evidence="1">
    <location>
        <begin position="89"/>
        <end position="110"/>
    </location>
</feature>
<dbReference type="Pfam" id="PF19700">
    <property type="entry name" value="DUF6198"/>
    <property type="match status" value="1"/>
</dbReference>
<protein>
    <recommendedName>
        <fullName evidence="4">Membrane protein YczE</fullName>
    </recommendedName>
</protein>
<accession>A0ABU8E1E9</accession>
<evidence type="ECO:0008006" key="4">
    <source>
        <dbReference type="Google" id="ProtNLM"/>
    </source>
</evidence>
<keyword evidence="1" id="KW-0472">Membrane</keyword>
<dbReference type="PANTHER" id="PTHR40078">
    <property type="entry name" value="INTEGRAL MEMBRANE PROTEIN-RELATED"/>
    <property type="match status" value="1"/>
</dbReference>
<comment type="caution">
    <text evidence="2">The sequence shown here is derived from an EMBL/GenBank/DDBJ whole genome shotgun (WGS) entry which is preliminary data.</text>
</comment>
<dbReference type="PANTHER" id="PTHR40078:SF1">
    <property type="entry name" value="INTEGRAL MEMBRANE PROTEIN"/>
    <property type="match status" value="1"/>
</dbReference>
<evidence type="ECO:0000313" key="3">
    <source>
        <dbReference type="Proteomes" id="UP001373496"/>
    </source>
</evidence>
<dbReference type="RefSeq" id="WP_225231760.1">
    <property type="nucleotide sequence ID" value="NZ_JBAPLV010000002.1"/>
</dbReference>
<evidence type="ECO:0000256" key="1">
    <source>
        <dbReference type="SAM" id="Phobius"/>
    </source>
</evidence>